<dbReference type="AlphaFoldDB" id="A0A8T1VTH7"/>
<evidence type="ECO:0000256" key="2">
    <source>
        <dbReference type="SAM" id="Phobius"/>
    </source>
</evidence>
<keyword evidence="4" id="KW-1185">Reference proteome</keyword>
<comment type="caution">
    <text evidence="3">The sequence shown here is derived from an EMBL/GenBank/DDBJ whole genome shotgun (WGS) entry which is preliminary data.</text>
</comment>
<dbReference type="Proteomes" id="UP000693981">
    <property type="component" value="Unassembled WGS sequence"/>
</dbReference>
<feature type="compositionally biased region" description="Polar residues" evidence="1">
    <location>
        <begin position="369"/>
        <end position="379"/>
    </location>
</feature>
<organism evidence="3 4">
    <name type="scientific">Phytophthora boehmeriae</name>
    <dbReference type="NCBI Taxonomy" id="109152"/>
    <lineage>
        <taxon>Eukaryota</taxon>
        <taxon>Sar</taxon>
        <taxon>Stramenopiles</taxon>
        <taxon>Oomycota</taxon>
        <taxon>Peronosporomycetes</taxon>
        <taxon>Peronosporales</taxon>
        <taxon>Peronosporaceae</taxon>
        <taxon>Phytophthora</taxon>
    </lineage>
</organism>
<keyword evidence="2" id="KW-0472">Membrane</keyword>
<feature type="transmembrane region" description="Helical" evidence="2">
    <location>
        <begin position="478"/>
        <end position="499"/>
    </location>
</feature>
<evidence type="ECO:0000256" key="1">
    <source>
        <dbReference type="SAM" id="MobiDB-lite"/>
    </source>
</evidence>
<dbReference type="EMBL" id="JAGDFL010000697">
    <property type="protein sequence ID" value="KAG7382794.1"/>
    <property type="molecule type" value="Genomic_DNA"/>
</dbReference>
<feature type="region of interest" description="Disordered" evidence="1">
    <location>
        <begin position="361"/>
        <end position="380"/>
    </location>
</feature>
<dbReference type="OrthoDB" id="160399at2759"/>
<name>A0A8T1VTH7_9STRA</name>
<evidence type="ECO:0000313" key="4">
    <source>
        <dbReference type="Proteomes" id="UP000693981"/>
    </source>
</evidence>
<protein>
    <recommendedName>
        <fullName evidence="5">Transmembrane protein</fullName>
    </recommendedName>
</protein>
<reference evidence="3" key="1">
    <citation type="submission" date="2021-02" db="EMBL/GenBank/DDBJ databases">
        <authorList>
            <person name="Palmer J.M."/>
        </authorList>
    </citation>
    <scope>NUCLEOTIDE SEQUENCE</scope>
    <source>
        <strain evidence="3">SCRP23</strain>
    </source>
</reference>
<keyword evidence="2" id="KW-1133">Transmembrane helix</keyword>
<evidence type="ECO:0008006" key="5">
    <source>
        <dbReference type="Google" id="ProtNLM"/>
    </source>
</evidence>
<feature type="transmembrane region" description="Helical" evidence="2">
    <location>
        <begin position="764"/>
        <end position="786"/>
    </location>
</feature>
<keyword evidence="2" id="KW-0812">Transmembrane</keyword>
<evidence type="ECO:0000313" key="3">
    <source>
        <dbReference type="EMBL" id="KAG7382794.1"/>
    </source>
</evidence>
<sequence>MSTCVEQSSLQYLADAKMQFEADSKRVQKVVDSNDKILVDLANTTMSCSNEFLSSLQTEVKRTSSDDPNSTLACFSDAFYDEMPKTDTLSSSRVLLLAVRALLTSQAVSKTQDGMNKQQKRFESHLLGMWTNVDTVKTSIQNVMNATNHAVMKQLGSLAPIFSDGDGSGHEQQSASRLGRLSKVGSSTLTGPLTTSASATSLEAVRKAGRALHKVLEVFAGLHKGFAEIASALDGSWEVLEKQLNTTIQQVTKLQQELAYAAEATASQINRTRTSLMTSLEQAQQEISTSFDILQDQWDEAVKKLVAEGFTPWQRLRTQLVAELTENQRQTVRPDTSIQRRSIMVDRTTNSTLEQARQSIASRDERLGNNATKASSLPSDSGEKIDIDTAVLRASLVDLGAFVVQVLFYVDVGRLTLLAVDLAIGLVTESYSDLPMLDIRGITTDATIGSVCEVLRCRHSLSVVCSALMTNFSELLRALVTFVLIVAAAIVITAVLSMWKRSHFATCRSPDASWEPSSQTVVQSITRAVVENSGNTSNQAVDPLTEIQKYAIIINDSIRTDYATLVLDSAVVWRNQSAAMEDVKEFVTTTSTLVRTLQDCAEDANNGGLVVGTSDASLSSRCLMSTFLDTDELINPSTIAEQLSTKSPFLVDTSTTFDSCFHSEERLLIHREAVVDKLQHDLACSTEKAVYLSIASWWLLAVIFIANRFIVRMIIKSVGMYWWRFLSGGQLHIVAFCKEDGVIVAGDSLPSEITRHLREVKWQIVGRVVSIGLALAFVVVVIVAIFHGL</sequence>
<accession>A0A8T1VTH7</accession>
<proteinExistence type="predicted"/>
<gene>
    <name evidence="3" type="ORF">PHYBOEH_010243</name>
</gene>
<feature type="transmembrane region" description="Helical" evidence="2">
    <location>
        <begin position="689"/>
        <end position="711"/>
    </location>
</feature>